<dbReference type="Pfam" id="PF18986">
    <property type="entry name" value="DUF5719"/>
    <property type="match status" value="1"/>
</dbReference>
<keyword evidence="2" id="KW-0472">Membrane</keyword>
<reference evidence="3 4" key="1">
    <citation type="submission" date="2021-03" db="EMBL/GenBank/DDBJ databases">
        <title>Sequencing the genomes of 1000 actinobacteria strains.</title>
        <authorList>
            <person name="Klenk H.-P."/>
        </authorList>
    </citation>
    <scope>NUCLEOTIDE SEQUENCE [LARGE SCALE GENOMIC DNA]</scope>
    <source>
        <strain evidence="3 4">DSM 15797</strain>
    </source>
</reference>
<protein>
    <recommendedName>
        <fullName evidence="5">Secreted protein</fullName>
    </recommendedName>
</protein>
<dbReference type="EMBL" id="JAGIOF010000001">
    <property type="protein sequence ID" value="MBP2384921.1"/>
    <property type="molecule type" value="Genomic_DNA"/>
</dbReference>
<sequence>MSESRRERREAERGSKRRRISLGRPEAAEQEPARQEPAGQTVAGQGPETPVPAVRASDPAAPVAEEKAVGAPGAGNAVDQAPAGNDDAAKREPGKVESGNGGSEKDEPAKALPSKPKARNAGRAAKAAAGGRPKKEHTAGRKAMGVAGSVAVLCLGAAAIAAGSLFPPEVPAQGATTELTTLPAGDSLATCPASVRLLKGAGNGTDPEFAPASHEAKSMVGAAALSDSAGRIPGAQLLETDGSDGQQLAPRLDEAEAATLTGAAQDGSSGRKGVVLGGVSHDEPLSLHTQPLGGVQSLGAAARYYTATDGDLAGLAAAPCAAPGSESWIAGASTTGGTTSILHLVNSSASVSQVHIDLRGAEGMIPAPNLESVAIAPGESKSLVLAAYAPNEKSLSLKVVSSGGRVNATIQQSTLRGLVPGGVDYLVAGTPAANSQVIPGVFLLDPKQAGELAGSAEDAVAELHVAATSAEGATVKVRVLGASGEVAVPGGGELVVASNATARLPLTGLPSGAYTVVVEGDSAVSAAVKMVRGTKAGEPMDQAWVPGAARIGSEHLVVLPEFGNAKLVLNAPADSATVTVRPLGKDGSLGAEKKIELSGSKTVTLSPGDLGSNVAALVLSAGGAPSYAATVIEEGPVGIAVVPLGDAPVGREGVQVQLRH</sequence>
<evidence type="ECO:0000256" key="1">
    <source>
        <dbReference type="SAM" id="MobiDB-lite"/>
    </source>
</evidence>
<keyword evidence="4" id="KW-1185">Reference proteome</keyword>
<comment type="caution">
    <text evidence="3">The sequence shown here is derived from an EMBL/GenBank/DDBJ whole genome shotgun (WGS) entry which is preliminary data.</text>
</comment>
<feature type="compositionally biased region" description="Basic and acidic residues" evidence="1">
    <location>
        <begin position="1"/>
        <end position="14"/>
    </location>
</feature>
<accession>A0ABS4X8Y4</accession>
<dbReference type="InterPro" id="IPR043777">
    <property type="entry name" value="DUF5719"/>
</dbReference>
<evidence type="ECO:0000313" key="4">
    <source>
        <dbReference type="Proteomes" id="UP001296993"/>
    </source>
</evidence>
<name>A0ABS4X8Y4_9MICC</name>
<feature type="compositionally biased region" description="Low complexity" evidence="1">
    <location>
        <begin position="119"/>
        <end position="131"/>
    </location>
</feature>
<organism evidence="3 4">
    <name type="scientific">Paeniglutamicibacter kerguelensis</name>
    <dbReference type="NCBI Taxonomy" id="254788"/>
    <lineage>
        <taxon>Bacteria</taxon>
        <taxon>Bacillati</taxon>
        <taxon>Actinomycetota</taxon>
        <taxon>Actinomycetes</taxon>
        <taxon>Micrococcales</taxon>
        <taxon>Micrococcaceae</taxon>
        <taxon>Paeniglutamicibacter</taxon>
    </lineage>
</organism>
<evidence type="ECO:0000256" key="2">
    <source>
        <dbReference type="SAM" id="Phobius"/>
    </source>
</evidence>
<dbReference type="Proteomes" id="UP001296993">
    <property type="component" value="Unassembled WGS sequence"/>
</dbReference>
<keyword evidence="2" id="KW-1133">Transmembrane helix</keyword>
<gene>
    <name evidence="3" type="ORF">JOF47_000432</name>
</gene>
<evidence type="ECO:0000313" key="3">
    <source>
        <dbReference type="EMBL" id="MBP2384921.1"/>
    </source>
</evidence>
<proteinExistence type="predicted"/>
<feature type="region of interest" description="Disordered" evidence="1">
    <location>
        <begin position="1"/>
        <end position="142"/>
    </location>
</feature>
<evidence type="ECO:0008006" key="5">
    <source>
        <dbReference type="Google" id="ProtNLM"/>
    </source>
</evidence>
<keyword evidence="2" id="KW-0812">Transmembrane</keyword>
<feature type="transmembrane region" description="Helical" evidence="2">
    <location>
        <begin position="143"/>
        <end position="166"/>
    </location>
</feature>
<dbReference type="RefSeq" id="WP_209995665.1">
    <property type="nucleotide sequence ID" value="NZ_BAAAJY010000006.1"/>
</dbReference>